<dbReference type="AlphaFoldDB" id="A0A3P3XFN9"/>
<dbReference type="EMBL" id="FWDM01000005">
    <property type="protein sequence ID" value="SLM10261.1"/>
    <property type="molecule type" value="Genomic_DNA"/>
</dbReference>
<dbReference type="SUPFAM" id="SSF69593">
    <property type="entry name" value="Glycerol-3-phosphate (1)-acyltransferase"/>
    <property type="match status" value="1"/>
</dbReference>
<keyword evidence="3 5" id="KW-0012">Acyltransferase</keyword>
<gene>
    <name evidence="5" type="ORF">SPIROBIBN47_130031</name>
</gene>
<dbReference type="EC" id="2.3.1.51" evidence="5"/>
<reference evidence="5" key="1">
    <citation type="submission" date="2017-02" db="EMBL/GenBank/DDBJ databases">
        <authorList>
            <person name="Regsiter A."/>
            <person name="William W."/>
        </authorList>
    </citation>
    <scope>NUCLEOTIDE SEQUENCE</scope>
    <source>
        <strain evidence="5">Bib</strain>
    </source>
</reference>
<accession>A0A3P3XFN9</accession>
<dbReference type="InterPro" id="IPR002123">
    <property type="entry name" value="Plipid/glycerol_acylTrfase"/>
</dbReference>
<dbReference type="GO" id="GO:0003841">
    <property type="term" value="F:1-acylglycerol-3-phosphate O-acyltransferase activity"/>
    <property type="evidence" value="ECO:0007669"/>
    <property type="project" value="UniProtKB-EC"/>
</dbReference>
<evidence type="ECO:0000256" key="3">
    <source>
        <dbReference type="ARBA" id="ARBA00023315"/>
    </source>
</evidence>
<dbReference type="Pfam" id="PF01553">
    <property type="entry name" value="Acyltransferase"/>
    <property type="match status" value="1"/>
</dbReference>
<proteinExistence type="predicted"/>
<dbReference type="PANTHER" id="PTHR10434">
    <property type="entry name" value="1-ACYL-SN-GLYCEROL-3-PHOSPHATE ACYLTRANSFERASE"/>
    <property type="match status" value="1"/>
</dbReference>
<evidence type="ECO:0000256" key="2">
    <source>
        <dbReference type="ARBA" id="ARBA00022679"/>
    </source>
</evidence>
<dbReference type="PANTHER" id="PTHR10434:SF11">
    <property type="entry name" value="1-ACYL-SN-GLYCEROL-3-PHOSPHATE ACYLTRANSFERASE"/>
    <property type="match status" value="1"/>
</dbReference>
<dbReference type="SMART" id="SM00563">
    <property type="entry name" value="PlsC"/>
    <property type="match status" value="1"/>
</dbReference>
<name>A0A3P3XFN9_9SPIR</name>
<feature type="domain" description="Phospholipid/glycerol acyltransferase" evidence="4">
    <location>
        <begin position="77"/>
        <end position="197"/>
    </location>
</feature>
<dbReference type="GO" id="GO:0006654">
    <property type="term" value="P:phosphatidic acid biosynthetic process"/>
    <property type="evidence" value="ECO:0007669"/>
    <property type="project" value="TreeGrafter"/>
</dbReference>
<keyword evidence="2 5" id="KW-0808">Transferase</keyword>
<dbReference type="CDD" id="cd07989">
    <property type="entry name" value="LPLAT_AGPAT-like"/>
    <property type="match status" value="1"/>
</dbReference>
<evidence type="ECO:0000256" key="1">
    <source>
        <dbReference type="ARBA" id="ARBA00005189"/>
    </source>
</evidence>
<evidence type="ECO:0000259" key="4">
    <source>
        <dbReference type="SMART" id="SM00563"/>
    </source>
</evidence>
<protein>
    <submittedName>
        <fullName evidence="5">Putative 1-acylglycerol-3-phosphate O-acyltransferase</fullName>
        <ecNumber evidence="5">2.3.1.51</ecNumber>
    </submittedName>
</protein>
<comment type="pathway">
    <text evidence="1">Lipid metabolism.</text>
</comment>
<sequence length="254" mass="28830">MSMLINSAIVIGALLTLFALEFSLVLEYIFAPRSRKNALCSRYEQYGAKLLFGLFRIFRGFNVDIRNPRKLHIPKHCLVIANHQSLLDIIVLIYMLGFERMPRFVAKKELQFGIPLVSFTLRKGGHCLIKRRGAPIDTMRSISKMARSCKLEQASPVIFPEGTRSRDGRLGVFYAAGVRKILEIEAIPVAAIAIDGGWRVATIRDFLRRFGKEPYVVEIVEIYEAPRGKHEIARVLDDAHKKIGMSLETMRSLI</sequence>
<organism evidence="5">
    <name type="scientific">uncultured spirochete</name>
    <dbReference type="NCBI Taxonomy" id="156406"/>
    <lineage>
        <taxon>Bacteria</taxon>
        <taxon>Pseudomonadati</taxon>
        <taxon>Spirochaetota</taxon>
        <taxon>Spirochaetia</taxon>
        <taxon>Spirochaetales</taxon>
        <taxon>environmental samples</taxon>
    </lineage>
</organism>
<evidence type="ECO:0000313" key="5">
    <source>
        <dbReference type="EMBL" id="SLM10261.1"/>
    </source>
</evidence>